<dbReference type="Pfam" id="PF04459">
    <property type="entry name" value="DUF512"/>
    <property type="match status" value="1"/>
</dbReference>
<organism evidence="3 4">
    <name type="scientific">Deinococcus lacus</name>
    <dbReference type="NCBI Taxonomy" id="392561"/>
    <lineage>
        <taxon>Bacteria</taxon>
        <taxon>Thermotogati</taxon>
        <taxon>Deinococcota</taxon>
        <taxon>Deinococci</taxon>
        <taxon>Deinococcales</taxon>
        <taxon>Deinococcaceae</taxon>
        <taxon>Deinococcus</taxon>
    </lineage>
</organism>
<dbReference type="InterPro" id="IPR001478">
    <property type="entry name" value="PDZ"/>
</dbReference>
<gene>
    <name evidence="3" type="ORF">ACFP81_06600</name>
</gene>
<dbReference type="InterPro" id="IPR058240">
    <property type="entry name" value="rSAM_sf"/>
</dbReference>
<dbReference type="SUPFAM" id="SSF50156">
    <property type="entry name" value="PDZ domain-like"/>
    <property type="match status" value="1"/>
</dbReference>
<feature type="region of interest" description="Disordered" evidence="1">
    <location>
        <begin position="489"/>
        <end position="525"/>
    </location>
</feature>
<sequence>MTAELQQPPEQIFPAPIKLVEAGSPAERAGVRPGDVLLRVNGQAVTDVLAYRHLLSQGRSVLEVARPREAPRVMTGVPGTLQDHHRLMLPAPPSLEDTLTFEVEWEDPGLEFEEVLFDGIKKCANKCDFCYVHQMPRGFRKSLYIMDDDFRLSFLYGSFVTLTNLTESDINRILDENLSPLYVSVHTANQELRQDLMKWWKLKVKDQQAVNIRGMLERLESIDIYTQIVLVPERNDRENLDETVEYLSSRPNVISAAVVPIGLTGHRKNLPDVRTFNREEARDTLARLNVWRRKFLAERGTRFVFPSDELYLLAGEPLPTEEEYEGFPMLENGVGMVRDFLSEPLPPLPAALERPLRVILGTGLLFAETLDRAMDPLRAIAGLELEVRAITNRTFGEVTTVAGLLTGRCFRHAIQPGEADLLLVPPSTLRYGTELMLDDISLDELRRELKMEIRPGGSTLGELARVILEGAESSGPQWGMSAHAVKDSGRPLPGSFAAVPDHPAPGSGEETLAEEVAESAMRGKA</sequence>
<proteinExistence type="predicted"/>
<dbReference type="InterPro" id="IPR041489">
    <property type="entry name" value="PDZ_6"/>
</dbReference>
<feature type="domain" description="PDZ" evidence="2">
    <location>
        <begin position="17"/>
        <end position="48"/>
    </location>
</feature>
<evidence type="ECO:0000259" key="2">
    <source>
        <dbReference type="PROSITE" id="PS50106"/>
    </source>
</evidence>
<evidence type="ECO:0000313" key="4">
    <source>
        <dbReference type="Proteomes" id="UP001596297"/>
    </source>
</evidence>
<dbReference type="SUPFAM" id="SSF102114">
    <property type="entry name" value="Radical SAM enzymes"/>
    <property type="match status" value="1"/>
</dbReference>
<protein>
    <submittedName>
        <fullName evidence="3">DUF512 domain-containing protein</fullName>
    </submittedName>
</protein>
<comment type="caution">
    <text evidence="3">The sequence shown here is derived from an EMBL/GenBank/DDBJ whole genome shotgun (WGS) entry which is preliminary data.</text>
</comment>
<dbReference type="InterPro" id="IPR036034">
    <property type="entry name" value="PDZ_sf"/>
</dbReference>
<dbReference type="PROSITE" id="PS50106">
    <property type="entry name" value="PDZ"/>
    <property type="match status" value="1"/>
</dbReference>
<evidence type="ECO:0000256" key="1">
    <source>
        <dbReference type="SAM" id="MobiDB-lite"/>
    </source>
</evidence>
<dbReference type="InterPro" id="IPR013785">
    <property type="entry name" value="Aldolase_TIM"/>
</dbReference>
<dbReference type="Proteomes" id="UP001596297">
    <property type="component" value="Unassembled WGS sequence"/>
</dbReference>
<name>A0ABW1YBW0_9DEIO</name>
<dbReference type="InterPro" id="IPR007549">
    <property type="entry name" value="DUF512"/>
</dbReference>
<reference evidence="4" key="1">
    <citation type="journal article" date="2019" name="Int. J. Syst. Evol. Microbiol.">
        <title>The Global Catalogue of Microorganisms (GCM) 10K type strain sequencing project: providing services to taxonomists for standard genome sequencing and annotation.</title>
        <authorList>
            <consortium name="The Broad Institute Genomics Platform"/>
            <consortium name="The Broad Institute Genome Sequencing Center for Infectious Disease"/>
            <person name="Wu L."/>
            <person name="Ma J."/>
        </authorList>
    </citation>
    <scope>NUCLEOTIDE SEQUENCE [LARGE SCALE GENOMIC DNA]</scope>
    <source>
        <strain evidence="4">CGMCC 1.15772</strain>
    </source>
</reference>
<dbReference type="Pfam" id="PF17820">
    <property type="entry name" value="PDZ_6"/>
    <property type="match status" value="1"/>
</dbReference>
<accession>A0ABW1YBW0</accession>
<dbReference type="InterPro" id="IPR045375">
    <property type="entry name" value="Put_radical_SAM-like_N"/>
</dbReference>
<dbReference type="Pfam" id="PF19238">
    <property type="entry name" value="Radical_SAM_2"/>
    <property type="match status" value="1"/>
</dbReference>
<dbReference type="Gene3D" id="3.20.20.70">
    <property type="entry name" value="Aldolase class I"/>
    <property type="match status" value="1"/>
</dbReference>
<keyword evidence="4" id="KW-1185">Reference proteome</keyword>
<dbReference type="SMART" id="SM00228">
    <property type="entry name" value="PDZ"/>
    <property type="match status" value="1"/>
</dbReference>
<dbReference type="EMBL" id="JBHSWD010000001">
    <property type="protein sequence ID" value="MFC6591714.1"/>
    <property type="molecule type" value="Genomic_DNA"/>
</dbReference>
<evidence type="ECO:0000313" key="3">
    <source>
        <dbReference type="EMBL" id="MFC6591714.1"/>
    </source>
</evidence>
<dbReference type="Gene3D" id="2.30.42.10">
    <property type="match status" value="1"/>
</dbReference>
<dbReference type="RefSeq" id="WP_380082721.1">
    <property type="nucleotide sequence ID" value="NZ_JBHSWD010000001.1"/>
</dbReference>